<dbReference type="HOGENOM" id="CLU_693986_0_0_10"/>
<keyword evidence="1" id="KW-0449">Lipoprotein</keyword>
<sequence length="397" mass="47217">MEKIKLIKFALLFICFLTMINCKDDNKSVISNIKIETTKKYKEVVFTKKYEKRDGVKELNIRYKNFKLKFRFIEDITLLQFIVDDNIVSNWKQILFNFEYLPDNYDGIRLLFDESNSNGLLLLPGYTEEFPNLIVYEFDKSHFSYSNNSNIKNEDLNKIPFEKLNEEWKKGSFEANKKSNKYFLTFFDASKKTNLNFENSKSYELLQETEIKKYIDKVLLFEKDNSDHQSFLEEFEKRIEKEGFKIIFDKNCDLNDDKIQDKILVFSNELAENFKPSDYEESIVCVSILGKLYQNKNIIVKHYIGNVAVGFNDIKIKDNFFTIEQVNSDGYSTVKEYTTFKFFREINQIILYKYTRIETSRSGENESEKSYNYEVKNFGNILFEDYNSETILEKCKG</sequence>
<dbReference type="OrthoDB" id="1358588at2"/>
<dbReference type="STRING" id="376686.Fjoh_2262"/>
<proteinExistence type="predicted"/>
<name>A5FHN4_FLAJ1</name>
<dbReference type="KEGG" id="fjo:Fjoh_2262"/>
<dbReference type="Proteomes" id="UP000006694">
    <property type="component" value="Chromosome"/>
</dbReference>
<evidence type="ECO:0000313" key="1">
    <source>
        <dbReference type="EMBL" id="ABQ05290.1"/>
    </source>
</evidence>
<organism evidence="1 2">
    <name type="scientific">Flavobacterium johnsoniae (strain ATCC 17061 / DSM 2064 / JCM 8514 / BCRC 14874 / CCUG 350202 / NBRC 14942 / NCIMB 11054 / UW101)</name>
    <name type="common">Cytophaga johnsonae</name>
    <dbReference type="NCBI Taxonomy" id="376686"/>
    <lineage>
        <taxon>Bacteria</taxon>
        <taxon>Pseudomonadati</taxon>
        <taxon>Bacteroidota</taxon>
        <taxon>Flavobacteriia</taxon>
        <taxon>Flavobacteriales</taxon>
        <taxon>Flavobacteriaceae</taxon>
        <taxon>Flavobacterium</taxon>
    </lineage>
</organism>
<dbReference type="EMBL" id="CP000685">
    <property type="protein sequence ID" value="ABQ05290.1"/>
    <property type="molecule type" value="Genomic_DNA"/>
</dbReference>
<dbReference type="AlphaFoldDB" id="A5FHN4"/>
<dbReference type="RefSeq" id="WP_012024329.1">
    <property type="nucleotide sequence ID" value="NC_009441.1"/>
</dbReference>
<keyword evidence="2" id="KW-1185">Reference proteome</keyword>
<protein>
    <submittedName>
        <fullName evidence="1">Hypothetical lipoprotein</fullName>
    </submittedName>
</protein>
<evidence type="ECO:0000313" key="2">
    <source>
        <dbReference type="Proteomes" id="UP000006694"/>
    </source>
</evidence>
<gene>
    <name evidence="1" type="ordered locus">Fjoh_2262</name>
</gene>
<accession>A5FHN4</accession>
<dbReference type="GeneID" id="31765170"/>
<reference evidence="1 2" key="1">
    <citation type="journal article" date="2009" name="Appl. Environ. Microbiol.">
        <title>Novel features of the polysaccharide-digesting gliding bacterium Flavobacterium johnsoniae as revealed by genome sequence analysis.</title>
        <authorList>
            <person name="McBride M.J."/>
            <person name="Xie G."/>
            <person name="Martens E.C."/>
            <person name="Lapidus A."/>
            <person name="Henrissat B."/>
            <person name="Rhodes R.G."/>
            <person name="Goltsman E."/>
            <person name="Wang W."/>
            <person name="Xu J."/>
            <person name="Hunnicutt D.W."/>
            <person name="Staroscik A.M."/>
            <person name="Hoover T.R."/>
            <person name="Cheng Y.Q."/>
            <person name="Stein J.L."/>
        </authorList>
    </citation>
    <scope>NUCLEOTIDE SEQUENCE [LARGE SCALE GENOMIC DNA]</scope>
    <source>
        <strain evidence="2">ATCC 17061 / DSM 2064 / JCM 8514 / BCRC 14874 / CCUG 350202 / NBRC 14942 / NCIMB 11054 / UW101</strain>
    </source>
</reference>